<reference evidence="3" key="1">
    <citation type="journal article" date="2019" name="Int. J. Syst. Evol. Microbiol.">
        <title>The Global Catalogue of Microorganisms (GCM) 10K type strain sequencing project: providing services to taxonomists for standard genome sequencing and annotation.</title>
        <authorList>
            <consortium name="The Broad Institute Genomics Platform"/>
            <consortium name="The Broad Institute Genome Sequencing Center for Infectious Disease"/>
            <person name="Wu L."/>
            <person name="Ma J."/>
        </authorList>
    </citation>
    <scope>NUCLEOTIDE SEQUENCE [LARGE SCALE GENOMIC DNA]</scope>
    <source>
        <strain evidence="3">JCM 16704</strain>
    </source>
</reference>
<evidence type="ECO:0000313" key="2">
    <source>
        <dbReference type="EMBL" id="GAA4137802.1"/>
    </source>
</evidence>
<keyword evidence="3" id="KW-1185">Reference proteome</keyword>
<accession>A0ABP7YKV7</accession>
<dbReference type="InterPro" id="IPR050904">
    <property type="entry name" value="Adhesion/Biosynth-related"/>
</dbReference>
<dbReference type="SUPFAM" id="SSF82153">
    <property type="entry name" value="FAS1 domain"/>
    <property type="match status" value="2"/>
</dbReference>
<dbReference type="PANTHER" id="PTHR10900">
    <property type="entry name" value="PERIOSTIN-RELATED"/>
    <property type="match status" value="1"/>
</dbReference>
<dbReference type="RefSeq" id="WP_344673923.1">
    <property type="nucleotide sequence ID" value="NZ_BAAAZI010000006.1"/>
</dbReference>
<dbReference type="PROSITE" id="PS51257">
    <property type="entry name" value="PROKAR_LIPOPROTEIN"/>
    <property type="match status" value="1"/>
</dbReference>
<feature type="domain" description="FAS1" evidence="1">
    <location>
        <begin position="200"/>
        <end position="422"/>
    </location>
</feature>
<protein>
    <recommendedName>
        <fullName evidence="1">FAS1 domain-containing protein</fullName>
    </recommendedName>
</protein>
<dbReference type="PANTHER" id="PTHR10900:SF77">
    <property type="entry name" value="FI19380P1"/>
    <property type="match status" value="1"/>
</dbReference>
<dbReference type="Pfam" id="PF02469">
    <property type="entry name" value="Fasciclin"/>
    <property type="match status" value="1"/>
</dbReference>
<dbReference type="PROSITE" id="PS50213">
    <property type="entry name" value="FAS1"/>
    <property type="match status" value="2"/>
</dbReference>
<sequence length="434" mass="50126">MRTLTKLFFSMILLSIIIISSCKKNEFLPENTGNKVITEKLNIFEESIPGEATLFKLAWDKADIKNYILKEYPFAKLTFFIPSNSAMEKLGLNKQGIEMSTQSDLAKLIKYHIITDAISINQLKNAFPDIMCPTLLVNPKYYYSTRSTDFTKTEVYRYNHYLKASENSIFVNGKRISLLKEIPVFEGKAFLINSVLEVPERQMIDVLKSDKRLSLYNKALELSLPFYERYYSKSYGNFATPLHYSLDFFYTFPNSAYESNNYKRDLVNLTLFPPTNEAFNEIGIFNEKDLIALNNRIPPNSNFPYGHSTPIDSLLRYQNFHFNAGIIIQSTNPSKNGIGVMGAPGMIWFTTIFDEIFFPKYMISNSMTYDGKFDTVYPDFVFKTKNNKINLSHKNSNIKDAEIIESDINTIQGPIHIVNRILVPKDFTMWHLKK</sequence>
<dbReference type="EMBL" id="BAAAZI010000006">
    <property type="protein sequence ID" value="GAA4137802.1"/>
    <property type="molecule type" value="Genomic_DNA"/>
</dbReference>
<dbReference type="InterPro" id="IPR036378">
    <property type="entry name" value="FAS1_dom_sf"/>
</dbReference>
<name>A0ABP7YKV7_9SPHI</name>
<dbReference type="Proteomes" id="UP001500101">
    <property type="component" value="Unassembled WGS sequence"/>
</dbReference>
<feature type="domain" description="FAS1" evidence="1">
    <location>
        <begin position="38"/>
        <end position="196"/>
    </location>
</feature>
<proteinExistence type="predicted"/>
<gene>
    <name evidence="2" type="ORF">GCM10022216_14160</name>
</gene>
<dbReference type="SMART" id="SM00554">
    <property type="entry name" value="FAS1"/>
    <property type="match status" value="1"/>
</dbReference>
<evidence type="ECO:0000313" key="3">
    <source>
        <dbReference type="Proteomes" id="UP001500101"/>
    </source>
</evidence>
<dbReference type="Gene3D" id="2.30.180.10">
    <property type="entry name" value="FAS1 domain"/>
    <property type="match status" value="2"/>
</dbReference>
<organism evidence="2 3">
    <name type="scientific">Sphingobacterium kyonggiense</name>
    <dbReference type="NCBI Taxonomy" id="714075"/>
    <lineage>
        <taxon>Bacteria</taxon>
        <taxon>Pseudomonadati</taxon>
        <taxon>Bacteroidota</taxon>
        <taxon>Sphingobacteriia</taxon>
        <taxon>Sphingobacteriales</taxon>
        <taxon>Sphingobacteriaceae</taxon>
        <taxon>Sphingobacterium</taxon>
    </lineage>
</organism>
<dbReference type="InterPro" id="IPR000782">
    <property type="entry name" value="FAS1_domain"/>
</dbReference>
<comment type="caution">
    <text evidence="2">The sequence shown here is derived from an EMBL/GenBank/DDBJ whole genome shotgun (WGS) entry which is preliminary data.</text>
</comment>
<evidence type="ECO:0000259" key="1">
    <source>
        <dbReference type="PROSITE" id="PS50213"/>
    </source>
</evidence>